<keyword evidence="2" id="KW-0472">Membrane</keyword>
<comment type="caution">
    <text evidence="3">The sequence shown here is derived from an EMBL/GenBank/DDBJ whole genome shotgun (WGS) entry which is preliminary data.</text>
</comment>
<evidence type="ECO:0000256" key="2">
    <source>
        <dbReference type="SAM" id="Phobius"/>
    </source>
</evidence>
<proteinExistence type="predicted"/>
<feature type="region of interest" description="Disordered" evidence="1">
    <location>
        <begin position="30"/>
        <end position="49"/>
    </location>
</feature>
<keyword evidence="2" id="KW-0812">Transmembrane</keyword>
<evidence type="ECO:0000313" key="4">
    <source>
        <dbReference type="Proteomes" id="UP001595829"/>
    </source>
</evidence>
<evidence type="ECO:0000256" key="1">
    <source>
        <dbReference type="SAM" id="MobiDB-lite"/>
    </source>
</evidence>
<evidence type="ECO:0000313" key="3">
    <source>
        <dbReference type="EMBL" id="MFC5021269.1"/>
    </source>
</evidence>
<keyword evidence="4" id="KW-1185">Reference proteome</keyword>
<gene>
    <name evidence="3" type="ORF">ACFPM3_03770</name>
</gene>
<reference evidence="4" key="1">
    <citation type="journal article" date="2019" name="Int. J. Syst. Evol. Microbiol.">
        <title>The Global Catalogue of Microorganisms (GCM) 10K type strain sequencing project: providing services to taxonomists for standard genome sequencing and annotation.</title>
        <authorList>
            <consortium name="The Broad Institute Genomics Platform"/>
            <consortium name="The Broad Institute Genome Sequencing Center for Infectious Disease"/>
            <person name="Wu L."/>
            <person name="Ma J."/>
        </authorList>
    </citation>
    <scope>NUCLEOTIDE SEQUENCE [LARGE SCALE GENOMIC DNA]</scope>
    <source>
        <strain evidence="4">CGMCC 4.1648</strain>
    </source>
</reference>
<name>A0ABV9X9Y3_9ACTN</name>
<feature type="transmembrane region" description="Helical" evidence="2">
    <location>
        <begin position="6"/>
        <end position="29"/>
    </location>
</feature>
<organism evidence="3 4">
    <name type="scientific">Streptomyces coeruleoprunus</name>
    <dbReference type="NCBI Taxonomy" id="285563"/>
    <lineage>
        <taxon>Bacteria</taxon>
        <taxon>Bacillati</taxon>
        <taxon>Actinomycetota</taxon>
        <taxon>Actinomycetes</taxon>
        <taxon>Kitasatosporales</taxon>
        <taxon>Streptomycetaceae</taxon>
        <taxon>Streptomyces</taxon>
    </lineage>
</organism>
<dbReference type="Proteomes" id="UP001595829">
    <property type="component" value="Unassembled WGS sequence"/>
</dbReference>
<sequence length="49" mass="5180">MWVLLGWWRVGVITYAFILVTGTGGRIVAGEGPAPDLGKGQQPDGGRLL</sequence>
<protein>
    <submittedName>
        <fullName evidence="3">Uncharacterized protein</fullName>
    </submittedName>
</protein>
<keyword evidence="2" id="KW-1133">Transmembrane helix</keyword>
<accession>A0ABV9X9Y3</accession>
<dbReference type="EMBL" id="JBHSJD010000002">
    <property type="protein sequence ID" value="MFC5021269.1"/>
    <property type="molecule type" value="Genomic_DNA"/>
</dbReference>
<dbReference type="RefSeq" id="WP_345693243.1">
    <property type="nucleotide sequence ID" value="NZ_BAABIT010000001.1"/>
</dbReference>